<organism evidence="1">
    <name type="scientific">Arundo donax</name>
    <name type="common">Giant reed</name>
    <name type="synonym">Donax arundinaceus</name>
    <dbReference type="NCBI Taxonomy" id="35708"/>
    <lineage>
        <taxon>Eukaryota</taxon>
        <taxon>Viridiplantae</taxon>
        <taxon>Streptophyta</taxon>
        <taxon>Embryophyta</taxon>
        <taxon>Tracheophyta</taxon>
        <taxon>Spermatophyta</taxon>
        <taxon>Magnoliopsida</taxon>
        <taxon>Liliopsida</taxon>
        <taxon>Poales</taxon>
        <taxon>Poaceae</taxon>
        <taxon>PACMAD clade</taxon>
        <taxon>Arundinoideae</taxon>
        <taxon>Arundineae</taxon>
        <taxon>Arundo</taxon>
    </lineage>
</organism>
<proteinExistence type="predicted"/>
<accession>A0A0A9C5T2</accession>
<protein>
    <submittedName>
        <fullName evidence="1">Uncharacterized protein</fullName>
    </submittedName>
</protein>
<evidence type="ECO:0000313" key="1">
    <source>
        <dbReference type="EMBL" id="JAD68765.1"/>
    </source>
</evidence>
<reference evidence="1" key="1">
    <citation type="submission" date="2014-09" db="EMBL/GenBank/DDBJ databases">
        <authorList>
            <person name="Magalhaes I.L.F."/>
            <person name="Oliveira U."/>
            <person name="Santos F.R."/>
            <person name="Vidigal T.H.D.A."/>
            <person name="Brescovit A.D."/>
            <person name="Santos A.J."/>
        </authorList>
    </citation>
    <scope>NUCLEOTIDE SEQUENCE</scope>
    <source>
        <tissue evidence="1">Shoot tissue taken approximately 20 cm above the soil surface</tissue>
    </source>
</reference>
<sequence length="13" mass="1459">MIPKSSITTVRIL</sequence>
<name>A0A0A9C5T2_ARUDO</name>
<dbReference type="EMBL" id="GBRH01229130">
    <property type="protein sequence ID" value="JAD68765.1"/>
    <property type="molecule type" value="Transcribed_RNA"/>
</dbReference>
<reference evidence="1" key="2">
    <citation type="journal article" date="2015" name="Data Brief">
        <title>Shoot transcriptome of the giant reed, Arundo donax.</title>
        <authorList>
            <person name="Barrero R.A."/>
            <person name="Guerrero F.D."/>
            <person name="Moolhuijzen P."/>
            <person name="Goolsby J.A."/>
            <person name="Tidwell J."/>
            <person name="Bellgard S.E."/>
            <person name="Bellgard M.I."/>
        </authorList>
    </citation>
    <scope>NUCLEOTIDE SEQUENCE</scope>
    <source>
        <tissue evidence="1">Shoot tissue taken approximately 20 cm above the soil surface</tissue>
    </source>
</reference>